<dbReference type="Proteomes" id="UP000006702">
    <property type="component" value="Unassembled WGS sequence"/>
</dbReference>
<sequence>MGKITFYCNICGGPLSYYDLRKASTAWEGEDLSLCYEDDCDCEAGTRPEAEGDEDGEDDENSTAACEHDSYCASLRGYSGHLISEKDILWLEKVRMLRPRDSRSDKHDEMQDDDDAYYITEIGSYDPCSRPLEPRRVYLAMQARLGDDMETSIDWEDSRVYGGTEDFQSQEWEAEPGYEWLVADPLKPVDIAELVSASKSSNRGSTNAIVNRGALELSGVDPFSSLPWDIRYRILQMLPSPSVINLVIASTAFRGATRDLPDHFWRLRLGYDCPWIDQDSIRQNIAQTGGQVNYKDLIRLVKEAAAKPEDGINEDQDSWLNLRNRHRIWTCCEVILGKLEAKSWVPFQSKCESGEI</sequence>
<feature type="domain" description="F-box" evidence="1">
    <location>
        <begin position="220"/>
        <end position="268"/>
    </location>
</feature>
<dbReference type="PROSITE" id="PS50181">
    <property type="entry name" value="FBOX"/>
    <property type="match status" value="1"/>
</dbReference>
<dbReference type="SUPFAM" id="SSF81383">
    <property type="entry name" value="F-box domain"/>
    <property type="match status" value="1"/>
</dbReference>
<dbReference type="OMA" id="STAACEH"/>
<evidence type="ECO:0000313" key="2">
    <source>
        <dbReference type="EMBL" id="EAW20739.1"/>
    </source>
</evidence>
<accession>A1D8M8</accession>
<keyword evidence="3" id="KW-1185">Reference proteome</keyword>
<evidence type="ECO:0000313" key="3">
    <source>
        <dbReference type="Proteomes" id="UP000006702"/>
    </source>
</evidence>
<dbReference type="KEGG" id="nfi:NFIA_112630"/>
<dbReference type="InterPro" id="IPR036047">
    <property type="entry name" value="F-box-like_dom_sf"/>
</dbReference>
<reference evidence="3" key="1">
    <citation type="journal article" date="2008" name="PLoS Genet.">
        <title>Genomic islands in the pathogenic filamentous fungus Aspergillus fumigatus.</title>
        <authorList>
            <person name="Fedorova N.D."/>
            <person name="Khaldi N."/>
            <person name="Joardar V.S."/>
            <person name="Maiti R."/>
            <person name="Amedeo P."/>
            <person name="Anderson M.J."/>
            <person name="Crabtree J."/>
            <person name="Silva J.C."/>
            <person name="Badger J.H."/>
            <person name="Albarraq A."/>
            <person name="Angiuoli S."/>
            <person name="Bussey H."/>
            <person name="Bowyer P."/>
            <person name="Cotty P.J."/>
            <person name="Dyer P.S."/>
            <person name="Egan A."/>
            <person name="Galens K."/>
            <person name="Fraser-Liggett C.M."/>
            <person name="Haas B.J."/>
            <person name="Inman J.M."/>
            <person name="Kent R."/>
            <person name="Lemieux S."/>
            <person name="Malavazi I."/>
            <person name="Orvis J."/>
            <person name="Roemer T."/>
            <person name="Ronning C.M."/>
            <person name="Sundaram J.P."/>
            <person name="Sutton G."/>
            <person name="Turner G."/>
            <person name="Venter J.C."/>
            <person name="White O.R."/>
            <person name="Whitty B.R."/>
            <person name="Youngman P."/>
            <person name="Wolfe K.H."/>
            <person name="Goldman G.H."/>
            <person name="Wortman J.R."/>
            <person name="Jiang B."/>
            <person name="Denning D.W."/>
            <person name="Nierman W.C."/>
        </authorList>
    </citation>
    <scope>NUCLEOTIDE SEQUENCE [LARGE SCALE GENOMIC DNA]</scope>
    <source>
        <strain evidence="3">ATCC 1020 / DSM 3700 / CBS 544.65 / FGSC A1164 / JCM 1740 / NRRL 181 / WB 181</strain>
    </source>
</reference>
<dbReference type="EMBL" id="DS027692">
    <property type="protein sequence ID" value="EAW20739.1"/>
    <property type="molecule type" value="Genomic_DNA"/>
</dbReference>
<dbReference type="AlphaFoldDB" id="A1D8M8"/>
<dbReference type="RefSeq" id="XP_001262636.1">
    <property type="nucleotide sequence ID" value="XM_001262635.1"/>
</dbReference>
<gene>
    <name evidence="2" type="ORF">NFIA_112630</name>
</gene>
<evidence type="ECO:0000259" key="1">
    <source>
        <dbReference type="PROSITE" id="PS50181"/>
    </source>
</evidence>
<dbReference type="HOGENOM" id="CLU_778654_0_0_1"/>
<dbReference type="OrthoDB" id="5273847at2759"/>
<dbReference type="InterPro" id="IPR001810">
    <property type="entry name" value="F-box_dom"/>
</dbReference>
<dbReference type="eggNOG" id="ENOG502RP2B">
    <property type="taxonomic scope" value="Eukaryota"/>
</dbReference>
<protein>
    <submittedName>
        <fullName evidence="2">F-box domain protein</fullName>
    </submittedName>
</protein>
<name>A1D8M8_NEOFI</name>
<organism evidence="2 3">
    <name type="scientific">Neosartorya fischeri (strain ATCC 1020 / DSM 3700 / CBS 544.65 / FGSC A1164 / JCM 1740 / NRRL 181 / WB 181)</name>
    <name type="common">Aspergillus fischerianus</name>
    <dbReference type="NCBI Taxonomy" id="331117"/>
    <lineage>
        <taxon>Eukaryota</taxon>
        <taxon>Fungi</taxon>
        <taxon>Dikarya</taxon>
        <taxon>Ascomycota</taxon>
        <taxon>Pezizomycotina</taxon>
        <taxon>Eurotiomycetes</taxon>
        <taxon>Eurotiomycetidae</taxon>
        <taxon>Eurotiales</taxon>
        <taxon>Aspergillaceae</taxon>
        <taxon>Aspergillus</taxon>
        <taxon>Aspergillus subgen. Fumigati</taxon>
    </lineage>
</organism>
<dbReference type="GeneID" id="4589344"/>
<proteinExistence type="predicted"/>
<dbReference type="VEuPathDB" id="FungiDB:NFIA_112630"/>